<organism evidence="1 2">
    <name type="scientific">Allacma fusca</name>
    <dbReference type="NCBI Taxonomy" id="39272"/>
    <lineage>
        <taxon>Eukaryota</taxon>
        <taxon>Metazoa</taxon>
        <taxon>Ecdysozoa</taxon>
        <taxon>Arthropoda</taxon>
        <taxon>Hexapoda</taxon>
        <taxon>Collembola</taxon>
        <taxon>Symphypleona</taxon>
        <taxon>Sminthuridae</taxon>
        <taxon>Allacma</taxon>
    </lineage>
</organism>
<dbReference type="AlphaFoldDB" id="A0A8J2J469"/>
<keyword evidence="2" id="KW-1185">Reference proteome</keyword>
<accession>A0A8J2J469</accession>
<reference evidence="1" key="1">
    <citation type="submission" date="2021-06" db="EMBL/GenBank/DDBJ databases">
        <authorList>
            <person name="Hodson N. C."/>
            <person name="Mongue J. A."/>
            <person name="Jaron S. K."/>
        </authorList>
    </citation>
    <scope>NUCLEOTIDE SEQUENCE</scope>
</reference>
<comment type="caution">
    <text evidence="1">The sequence shown here is derived from an EMBL/GenBank/DDBJ whole genome shotgun (WGS) entry which is preliminary data.</text>
</comment>
<sequence>WSLIGYIYSFQQNQMHSSGMDDQIFFEEAAAANGDRGLETQTAFPLPKWVDPEKIKAGQKFIRDHFF</sequence>
<dbReference type="EMBL" id="CAJVCH010021413">
    <property type="protein sequence ID" value="CAG7690786.1"/>
    <property type="molecule type" value="Genomic_DNA"/>
</dbReference>
<evidence type="ECO:0000313" key="2">
    <source>
        <dbReference type="Proteomes" id="UP000708208"/>
    </source>
</evidence>
<feature type="non-terminal residue" evidence="1">
    <location>
        <position position="1"/>
    </location>
</feature>
<protein>
    <submittedName>
        <fullName evidence="1">Uncharacterized protein</fullName>
    </submittedName>
</protein>
<feature type="non-terminal residue" evidence="1">
    <location>
        <position position="67"/>
    </location>
</feature>
<proteinExistence type="predicted"/>
<dbReference type="Proteomes" id="UP000708208">
    <property type="component" value="Unassembled WGS sequence"/>
</dbReference>
<name>A0A8J2J469_9HEXA</name>
<gene>
    <name evidence="1" type="ORF">AFUS01_LOCUS3542</name>
</gene>
<evidence type="ECO:0000313" key="1">
    <source>
        <dbReference type="EMBL" id="CAG7690786.1"/>
    </source>
</evidence>